<dbReference type="AlphaFoldDB" id="A0A2T4HU97"/>
<feature type="transmembrane region" description="Helical" evidence="5">
    <location>
        <begin position="273"/>
        <end position="294"/>
    </location>
</feature>
<accession>A0A2T4HU97</accession>
<comment type="caution">
    <text evidence="6">Lacks conserved residue(s) required for the propagation of feature annotation.</text>
</comment>
<evidence type="ECO:0000256" key="5">
    <source>
        <dbReference type="RuleBase" id="RU363032"/>
    </source>
</evidence>
<comment type="function">
    <text evidence="6">Part of the binding-protein-dependent transport system for phosphate; probably responsible for the translocation of the substrate across the membrane.</text>
</comment>
<keyword evidence="6" id="KW-0997">Cell inner membrane</keyword>
<dbReference type="InterPro" id="IPR011864">
    <property type="entry name" value="Phosphate_PstC"/>
</dbReference>
<dbReference type="InterPro" id="IPR000515">
    <property type="entry name" value="MetI-like"/>
</dbReference>
<evidence type="ECO:0000259" key="7">
    <source>
        <dbReference type="PROSITE" id="PS50928"/>
    </source>
</evidence>
<comment type="similarity">
    <text evidence="6">Belongs to the binding-protein-dependent transport system permease family. CysTW subfamily.</text>
</comment>
<organism evidence="8 9">
    <name type="scientific">Edaphosphingomonas fennica</name>
    <dbReference type="NCBI Taxonomy" id="114404"/>
    <lineage>
        <taxon>Bacteria</taxon>
        <taxon>Pseudomonadati</taxon>
        <taxon>Pseudomonadota</taxon>
        <taxon>Alphaproteobacteria</taxon>
        <taxon>Sphingomonadales</taxon>
        <taxon>Rhizorhabdaceae</taxon>
        <taxon>Edaphosphingomonas</taxon>
    </lineage>
</organism>
<feature type="transmembrane region" description="Helical" evidence="5">
    <location>
        <begin position="315"/>
        <end position="336"/>
    </location>
</feature>
<keyword evidence="5" id="KW-0813">Transport</keyword>
<evidence type="ECO:0000313" key="9">
    <source>
        <dbReference type="Proteomes" id="UP000241206"/>
    </source>
</evidence>
<evidence type="ECO:0000256" key="2">
    <source>
        <dbReference type="ARBA" id="ARBA00022692"/>
    </source>
</evidence>
<dbReference type="GO" id="GO:0006817">
    <property type="term" value="P:phosphate ion transport"/>
    <property type="evidence" value="ECO:0007669"/>
    <property type="project" value="UniProtKB-KW"/>
</dbReference>
<keyword evidence="2 5" id="KW-0812">Transmembrane</keyword>
<dbReference type="InterPro" id="IPR035906">
    <property type="entry name" value="MetI-like_sf"/>
</dbReference>
<keyword evidence="3 5" id="KW-1133">Transmembrane helix</keyword>
<keyword evidence="9" id="KW-1185">Reference proteome</keyword>
<keyword evidence="4 5" id="KW-0472">Membrane</keyword>
<evidence type="ECO:0000256" key="4">
    <source>
        <dbReference type="ARBA" id="ARBA00023136"/>
    </source>
</evidence>
<evidence type="ECO:0000256" key="1">
    <source>
        <dbReference type="ARBA" id="ARBA00004651"/>
    </source>
</evidence>
<dbReference type="InterPro" id="IPR022182">
    <property type="entry name" value="PstC_N"/>
</dbReference>
<comment type="caution">
    <text evidence="8">The sequence shown here is derived from an EMBL/GenBank/DDBJ whole genome shotgun (WGS) entry which is preliminary data.</text>
</comment>
<proteinExistence type="inferred from homology"/>
<dbReference type="Pfam" id="PF00528">
    <property type="entry name" value="BPD_transp_1"/>
    <property type="match status" value="1"/>
</dbReference>
<feature type="transmembrane region" description="Helical" evidence="5">
    <location>
        <begin position="87"/>
        <end position="108"/>
    </location>
</feature>
<dbReference type="PROSITE" id="PS50928">
    <property type="entry name" value="ABC_TM1"/>
    <property type="match status" value="1"/>
</dbReference>
<keyword evidence="6" id="KW-1003">Cell membrane</keyword>
<dbReference type="SUPFAM" id="SSF161098">
    <property type="entry name" value="MetI-like"/>
    <property type="match status" value="1"/>
</dbReference>
<feature type="transmembrane region" description="Helical" evidence="5">
    <location>
        <begin position="356"/>
        <end position="383"/>
    </location>
</feature>
<comment type="subcellular location">
    <subcellularLocation>
        <location evidence="6">Cell inner membrane</location>
        <topology evidence="6">Multi-pass membrane protein</topology>
    </subcellularLocation>
    <subcellularLocation>
        <location evidence="1 5">Cell membrane</location>
        <topology evidence="1 5">Multi-pass membrane protein</topology>
    </subcellularLocation>
</comment>
<feature type="transmembrane region" description="Helical" evidence="5">
    <location>
        <begin position="472"/>
        <end position="496"/>
    </location>
</feature>
<feature type="transmembrane region" description="Helical" evidence="5">
    <location>
        <begin position="211"/>
        <end position="231"/>
    </location>
</feature>
<sequence>MCGRRTWTSPPSSRRWIRPRSTEPIAAPALKRGRILNVREGPALSILAILFLVLGLGFVAWFAARAKAAGFQPENGIRPHSRPGHHGWYVALWAIVPALIFLAVWANIAPGLTMAAAIESPAGAGLPSPGMERSAILSEVRGLADGRIQGGFYPKAQEMLPAYKAARMRYGIAGASLALILALAGGTYAFTRLRPDFRARTRVERVVMIGLLVASLIAILTTLGIVASLLVETMRFFSKVSPVEFLFGTSWSPQTAMRADQVGSSGAFGAIPLFWGTIFIGAIIAMVVAIPLGLMSAIYLTQYAAPAVRKWLKPILEVLAGVPTVVYGYFAALTVAPAVRSFAVMAGIPGASSESALAAGLVMGIMIIPFVSSMADDSIAAVPQAMRDGSLAMGATTSETIRKVLVPAALPGVVGGVLLAVSRAIGETMIVVMAAGLAANLTANPFASVTTVTTQIVQLLTGDQEFDSPKTLAAFALGLVLFIVTLLLNIVALRVVKKYREAYE</sequence>
<dbReference type="PANTHER" id="PTHR42727:SF1">
    <property type="entry name" value="PHOSPHATE TRANSPORT SYSTEM PERMEASE"/>
    <property type="match status" value="1"/>
</dbReference>
<feature type="transmembrane region" description="Helical" evidence="5">
    <location>
        <begin position="170"/>
        <end position="190"/>
    </location>
</feature>
<protein>
    <recommendedName>
        <fullName evidence="6">Phosphate transport system permease protein</fullName>
    </recommendedName>
</protein>
<evidence type="ECO:0000256" key="6">
    <source>
        <dbReference type="RuleBase" id="RU363054"/>
    </source>
</evidence>
<feature type="domain" description="ABC transmembrane type-1" evidence="7">
    <location>
        <begin position="275"/>
        <end position="492"/>
    </location>
</feature>
<dbReference type="PANTHER" id="PTHR42727">
    <property type="entry name" value="PHOSPHATE TRANSPORT SYSTEM PERMEASE PROTEIN"/>
    <property type="match status" value="1"/>
</dbReference>
<keyword evidence="6" id="KW-0592">Phosphate transport</keyword>
<dbReference type="Pfam" id="PF12501">
    <property type="entry name" value="DUF3708"/>
    <property type="match status" value="1"/>
</dbReference>
<dbReference type="NCBIfam" id="TIGR02138">
    <property type="entry name" value="phosphate_pstC"/>
    <property type="match status" value="1"/>
</dbReference>
<evidence type="ECO:0000313" key="8">
    <source>
        <dbReference type="EMBL" id="PTD19366.1"/>
    </source>
</evidence>
<dbReference type="Proteomes" id="UP000241206">
    <property type="component" value="Unassembled WGS sequence"/>
</dbReference>
<evidence type="ECO:0000256" key="3">
    <source>
        <dbReference type="ARBA" id="ARBA00022989"/>
    </source>
</evidence>
<feature type="transmembrane region" description="Helical" evidence="5">
    <location>
        <begin position="43"/>
        <end position="66"/>
    </location>
</feature>
<dbReference type="GO" id="GO:0005886">
    <property type="term" value="C:plasma membrane"/>
    <property type="evidence" value="ECO:0007669"/>
    <property type="project" value="UniProtKB-SubCell"/>
</dbReference>
<reference evidence="8 9" key="1">
    <citation type="submission" date="2017-11" db="EMBL/GenBank/DDBJ databases">
        <title>Sphingomonas oleivorans sp. nov., isolated from oil-contaminated soil.</title>
        <authorList>
            <person name="Wang L."/>
            <person name="Chen L."/>
        </authorList>
    </citation>
    <scope>NUCLEOTIDE SEQUENCE [LARGE SCALE GENOMIC DNA]</scope>
    <source>
        <strain evidence="8 9">K101</strain>
    </source>
</reference>
<dbReference type="EMBL" id="PHHF01000054">
    <property type="protein sequence ID" value="PTD19366.1"/>
    <property type="molecule type" value="Genomic_DNA"/>
</dbReference>
<dbReference type="GO" id="GO:0005315">
    <property type="term" value="F:phosphate transmembrane transporter activity"/>
    <property type="evidence" value="ECO:0007669"/>
    <property type="project" value="InterPro"/>
</dbReference>
<feature type="transmembrane region" description="Helical" evidence="5">
    <location>
        <begin position="404"/>
        <end position="425"/>
    </location>
</feature>
<dbReference type="Gene3D" id="1.10.3720.10">
    <property type="entry name" value="MetI-like"/>
    <property type="match status" value="1"/>
</dbReference>
<dbReference type="CDD" id="cd06261">
    <property type="entry name" value="TM_PBP2"/>
    <property type="match status" value="1"/>
</dbReference>
<name>A0A2T4HU97_9SPHN</name>
<gene>
    <name evidence="8" type="primary">pstC</name>
    <name evidence="8" type="ORF">CV103_13510</name>
</gene>